<evidence type="ECO:0000256" key="1">
    <source>
        <dbReference type="SAM" id="MobiDB-lite"/>
    </source>
</evidence>
<organism evidence="2 3">
    <name type="scientific">Streptomyces hoynatensis</name>
    <dbReference type="NCBI Taxonomy" id="1141874"/>
    <lineage>
        <taxon>Bacteria</taxon>
        <taxon>Bacillati</taxon>
        <taxon>Actinomycetota</taxon>
        <taxon>Actinomycetes</taxon>
        <taxon>Kitasatosporales</taxon>
        <taxon>Streptomycetaceae</taxon>
        <taxon>Streptomyces</taxon>
    </lineage>
</organism>
<dbReference type="AlphaFoldDB" id="A0A3A9YT83"/>
<protein>
    <submittedName>
        <fullName evidence="2">Uncharacterized protein</fullName>
    </submittedName>
</protein>
<evidence type="ECO:0000313" key="2">
    <source>
        <dbReference type="EMBL" id="RKN38517.1"/>
    </source>
</evidence>
<dbReference type="Proteomes" id="UP000272474">
    <property type="component" value="Unassembled WGS sequence"/>
</dbReference>
<dbReference type="EMBL" id="RBAL01000017">
    <property type="protein sequence ID" value="RKN38517.1"/>
    <property type="molecule type" value="Genomic_DNA"/>
</dbReference>
<feature type="compositionally biased region" description="Basic and acidic residues" evidence="1">
    <location>
        <begin position="51"/>
        <end position="67"/>
    </location>
</feature>
<sequence>MRRSPGEGRRARRRRRRNGRPPAGQPPEGSRPAGGRRVAREPACPGSSRRLPHEARGVPKSAADRRTSAQIRAVPADP</sequence>
<gene>
    <name evidence="2" type="ORF">D7294_23875</name>
</gene>
<reference evidence="2 3" key="1">
    <citation type="journal article" date="2014" name="Int. J. Syst. Evol. Microbiol.">
        <title>Streptomyces hoynatensis sp. nov., isolated from deep marine sediment.</title>
        <authorList>
            <person name="Veyisoglu A."/>
            <person name="Sahin N."/>
        </authorList>
    </citation>
    <scope>NUCLEOTIDE SEQUENCE [LARGE SCALE GENOMIC DNA]</scope>
    <source>
        <strain evidence="2 3">KCTC 29097</strain>
    </source>
</reference>
<evidence type="ECO:0000313" key="3">
    <source>
        <dbReference type="Proteomes" id="UP000272474"/>
    </source>
</evidence>
<feature type="compositionally biased region" description="Basic residues" evidence="1">
    <location>
        <begin position="10"/>
        <end position="19"/>
    </location>
</feature>
<accession>A0A3A9YT83</accession>
<keyword evidence="3" id="KW-1185">Reference proteome</keyword>
<name>A0A3A9YT83_9ACTN</name>
<feature type="region of interest" description="Disordered" evidence="1">
    <location>
        <begin position="1"/>
        <end position="78"/>
    </location>
</feature>
<comment type="caution">
    <text evidence="2">The sequence shown here is derived from an EMBL/GenBank/DDBJ whole genome shotgun (WGS) entry which is preliminary data.</text>
</comment>
<proteinExistence type="predicted"/>